<reference evidence="2 3" key="1">
    <citation type="submission" date="2018-11" db="EMBL/GenBank/DDBJ databases">
        <authorList>
            <consortium name="Pathogen Informatics"/>
        </authorList>
    </citation>
    <scope>NUCLEOTIDE SEQUENCE [LARGE SCALE GENOMIC DNA]</scope>
    <source>
        <strain evidence="2 3">NST_G2</strain>
    </source>
</reference>
<dbReference type="AlphaFoldDB" id="A0A3P7DB50"/>
<keyword evidence="3" id="KW-1185">Reference proteome</keyword>
<dbReference type="Proteomes" id="UP000275846">
    <property type="component" value="Unassembled WGS sequence"/>
</dbReference>
<proteinExistence type="predicted"/>
<dbReference type="OrthoDB" id="6313989at2759"/>
<sequence length="160" mass="18221">MAAAGLCPSPEARSTRPAGEQGDPRCRWCDGSALHHLKDEAPTSTLKKAPRNQITQYWRACMLQMITPPRRHDGVHCETSFSLPPSKTSTRKHRDWFDDNDADISNLLAEKNGLHKAYMDRRTDAIEAAFFRCHCLVKQRLRETQDARLRKSKGMLTAME</sequence>
<protein>
    <submittedName>
        <fullName evidence="2">Uncharacterized protein</fullName>
    </submittedName>
</protein>
<feature type="region of interest" description="Disordered" evidence="1">
    <location>
        <begin position="1"/>
        <end position="24"/>
    </location>
</feature>
<accession>A0A3P7DB50</accession>
<evidence type="ECO:0000256" key="1">
    <source>
        <dbReference type="SAM" id="MobiDB-lite"/>
    </source>
</evidence>
<organism evidence="2 3">
    <name type="scientific">Schistocephalus solidus</name>
    <name type="common">Tapeworm</name>
    <dbReference type="NCBI Taxonomy" id="70667"/>
    <lineage>
        <taxon>Eukaryota</taxon>
        <taxon>Metazoa</taxon>
        <taxon>Spiralia</taxon>
        <taxon>Lophotrochozoa</taxon>
        <taxon>Platyhelminthes</taxon>
        <taxon>Cestoda</taxon>
        <taxon>Eucestoda</taxon>
        <taxon>Diphyllobothriidea</taxon>
        <taxon>Diphyllobothriidae</taxon>
        <taxon>Schistocephalus</taxon>
    </lineage>
</organism>
<dbReference type="EMBL" id="UYSU01051973">
    <property type="protein sequence ID" value="VDM06443.1"/>
    <property type="molecule type" value="Genomic_DNA"/>
</dbReference>
<evidence type="ECO:0000313" key="3">
    <source>
        <dbReference type="Proteomes" id="UP000275846"/>
    </source>
</evidence>
<gene>
    <name evidence="2" type="ORF">SSLN_LOCUS20057</name>
</gene>
<name>A0A3P7DB50_SCHSO</name>
<evidence type="ECO:0000313" key="2">
    <source>
        <dbReference type="EMBL" id="VDM06443.1"/>
    </source>
</evidence>